<keyword evidence="2 3" id="KW-0539">Nucleus</keyword>
<keyword evidence="7" id="KW-1185">Reference proteome</keyword>
<evidence type="ECO:0000259" key="5">
    <source>
        <dbReference type="PROSITE" id="PS51017"/>
    </source>
</evidence>
<dbReference type="PANTHER" id="PTHR31874:SF10">
    <property type="entry name" value="PROTEIN CHLOROPLAST IMPORT APPARATUS 2"/>
    <property type="match status" value="1"/>
</dbReference>
<evidence type="ECO:0000256" key="3">
    <source>
        <dbReference type="PROSITE-ProRule" id="PRU00357"/>
    </source>
</evidence>
<dbReference type="PROSITE" id="PS51017">
    <property type="entry name" value="CCT"/>
    <property type="match status" value="1"/>
</dbReference>
<feature type="compositionally biased region" description="Basic residues" evidence="4">
    <location>
        <begin position="18"/>
        <end position="27"/>
    </location>
</feature>
<dbReference type="Pfam" id="PF06203">
    <property type="entry name" value="CCT"/>
    <property type="match status" value="1"/>
</dbReference>
<comment type="subcellular location">
    <subcellularLocation>
        <location evidence="1 3">Nucleus</location>
    </subcellularLocation>
</comment>
<reference evidence="6" key="2">
    <citation type="submission" date="2023-04" db="EMBL/GenBank/DDBJ databases">
        <authorList>
            <person name="Bruccoleri R.E."/>
            <person name="Oakeley E.J."/>
            <person name="Faust A.-M."/>
            <person name="Dessus-Babus S."/>
            <person name="Altorfer M."/>
            <person name="Burckhardt D."/>
            <person name="Oertli M."/>
            <person name="Naumann U."/>
            <person name="Petersen F."/>
            <person name="Wong J."/>
        </authorList>
    </citation>
    <scope>NUCLEOTIDE SEQUENCE</scope>
    <source>
        <strain evidence="6">GSM-AAB239-AS_SAM_17_03QT</strain>
        <tissue evidence="6">Leaf</tissue>
    </source>
</reference>
<protein>
    <submittedName>
        <fullName evidence="6">Protein CHLOROPLAST IMPORT APPARATUS 2-like</fullName>
    </submittedName>
</protein>
<evidence type="ECO:0000256" key="1">
    <source>
        <dbReference type="ARBA" id="ARBA00004123"/>
    </source>
</evidence>
<gene>
    <name evidence="6" type="ORF">M6B38_374365</name>
</gene>
<dbReference type="InterPro" id="IPR010402">
    <property type="entry name" value="CCT_domain"/>
</dbReference>
<feature type="compositionally biased region" description="Low complexity" evidence="4">
    <location>
        <begin position="1"/>
        <end position="17"/>
    </location>
</feature>
<feature type="domain" description="CCT" evidence="5">
    <location>
        <begin position="284"/>
        <end position="326"/>
    </location>
</feature>
<dbReference type="PANTHER" id="PTHR31874">
    <property type="entry name" value="CCT MOTIF FAMILY PROTEIN, EXPRESSED"/>
    <property type="match status" value="1"/>
</dbReference>
<dbReference type="AlphaFoldDB" id="A0AAX6GCP2"/>
<dbReference type="GO" id="GO:0006355">
    <property type="term" value="P:regulation of DNA-templated transcription"/>
    <property type="evidence" value="ECO:0007669"/>
    <property type="project" value="TreeGrafter"/>
</dbReference>
<feature type="region of interest" description="Disordered" evidence="4">
    <location>
        <begin position="1"/>
        <end position="28"/>
    </location>
</feature>
<feature type="region of interest" description="Disordered" evidence="4">
    <location>
        <begin position="311"/>
        <end position="339"/>
    </location>
</feature>
<name>A0AAX6GCP2_IRIPA</name>
<feature type="compositionally biased region" description="Basic residues" evidence="4">
    <location>
        <begin position="318"/>
        <end position="330"/>
    </location>
</feature>
<accession>A0AAX6GCP2</accession>
<evidence type="ECO:0000313" key="6">
    <source>
        <dbReference type="EMBL" id="KAJ6826055.1"/>
    </source>
</evidence>
<dbReference type="InterPro" id="IPR052453">
    <property type="entry name" value="CONSTANS-like_ZF"/>
</dbReference>
<comment type="caution">
    <text evidence="6">The sequence shown here is derived from an EMBL/GenBank/DDBJ whole genome shotgun (WGS) entry which is preliminary data.</text>
</comment>
<evidence type="ECO:0000313" key="7">
    <source>
        <dbReference type="Proteomes" id="UP001140949"/>
    </source>
</evidence>
<dbReference type="Proteomes" id="UP001140949">
    <property type="component" value="Unassembled WGS sequence"/>
</dbReference>
<dbReference type="EMBL" id="JANAVB010021198">
    <property type="protein sequence ID" value="KAJ6826055.1"/>
    <property type="molecule type" value="Genomic_DNA"/>
</dbReference>
<evidence type="ECO:0000256" key="4">
    <source>
        <dbReference type="SAM" id="MobiDB-lite"/>
    </source>
</evidence>
<feature type="region of interest" description="Disordered" evidence="4">
    <location>
        <begin position="272"/>
        <end position="295"/>
    </location>
</feature>
<reference evidence="6" key="1">
    <citation type="journal article" date="2023" name="GigaByte">
        <title>Genome assembly of the bearded iris, Iris pallida Lam.</title>
        <authorList>
            <person name="Bruccoleri R.E."/>
            <person name="Oakeley E.J."/>
            <person name="Faust A.M.E."/>
            <person name="Altorfer M."/>
            <person name="Dessus-Babus S."/>
            <person name="Burckhardt D."/>
            <person name="Oertli M."/>
            <person name="Naumann U."/>
            <person name="Petersen F."/>
            <person name="Wong J."/>
        </authorList>
    </citation>
    <scope>NUCLEOTIDE SEQUENCE</scope>
    <source>
        <strain evidence="6">GSM-AAB239-AS_SAM_17_03QT</strain>
    </source>
</reference>
<dbReference type="GO" id="GO:0005634">
    <property type="term" value="C:nucleus"/>
    <property type="evidence" value="ECO:0007669"/>
    <property type="project" value="UniProtKB-SubCell"/>
</dbReference>
<sequence length="339" mass="37111">MASPSSSSECSSVVTSTKRARSPRKRPNQFYTEAAVLLSKAYPNVFTANTFRRHRYTPLSFCSVSPPPPPPPHFLGGGFLIEDDPSPVSGSCRFDPKPAPTPQQLCAAGFEEQGSPPDYDVECILDEEAGIDSIMGKLTTESNVSGVFAPLFGGLMGFGTGGQSSSSISIRQALRGTHRGEWWRSSTMVEVKDIVPELDVLPKKKTSSKKKKKSKVVVVVVKELEGTLKSGLGLKLNYEGVVDAWSDRQFPFARGAGVPEFSADDLARLAETDLTPDTEGGGAREGKVQRFREKRKTRLFSKKIHYQVRKVNADCRPRMKASGRFAKRSSPHQEAKEGR</sequence>
<feature type="compositionally biased region" description="Basic and acidic residues" evidence="4">
    <location>
        <begin position="282"/>
        <end position="291"/>
    </location>
</feature>
<proteinExistence type="predicted"/>
<organism evidence="6 7">
    <name type="scientific">Iris pallida</name>
    <name type="common">Sweet iris</name>
    <dbReference type="NCBI Taxonomy" id="29817"/>
    <lineage>
        <taxon>Eukaryota</taxon>
        <taxon>Viridiplantae</taxon>
        <taxon>Streptophyta</taxon>
        <taxon>Embryophyta</taxon>
        <taxon>Tracheophyta</taxon>
        <taxon>Spermatophyta</taxon>
        <taxon>Magnoliopsida</taxon>
        <taxon>Liliopsida</taxon>
        <taxon>Asparagales</taxon>
        <taxon>Iridaceae</taxon>
        <taxon>Iridoideae</taxon>
        <taxon>Irideae</taxon>
        <taxon>Iris</taxon>
    </lineage>
</organism>
<evidence type="ECO:0000256" key="2">
    <source>
        <dbReference type="ARBA" id="ARBA00023242"/>
    </source>
</evidence>